<feature type="signal peptide" evidence="1">
    <location>
        <begin position="1"/>
        <end position="31"/>
    </location>
</feature>
<sequence length="314" mass="33138">MKISMTVPMFRHLTRMTSAWLLGALSLGCVAVPEEDELAEESIAEASAALSGWGFWAWGTTTDYDGIDISSASPQTCVLAGVAGNLNRGGQWSNDVESMAWVGAKYPATGTFLYAHGGAYTDQNNQRVWDNNPVNAQATCFPSNVRDDASWTSDDGSVSPPVKIADLDPNNLRQCYLSGLWGISGAWSSSSRFARVVKKTTTDATHPTTGWYVEANLPSDPYDGSHARVFGTCVDFPLGTVFTSGSVFAAASATNTVAITSGTGIKGCALTGITGALNQNDWNDGAVMTAPSTTSGDWSLSVKNNKTATWACAK</sequence>
<protein>
    <submittedName>
        <fullName evidence="2">Uncharacterized protein</fullName>
    </submittedName>
</protein>
<dbReference type="Proteomes" id="UP001221411">
    <property type="component" value="Unassembled WGS sequence"/>
</dbReference>
<accession>A0ABT5F5J4</accession>
<comment type="caution">
    <text evidence="2">The sequence shown here is derived from an EMBL/GenBank/DDBJ whole genome shotgun (WGS) entry which is preliminary data.</text>
</comment>
<proteinExistence type="predicted"/>
<evidence type="ECO:0000313" key="2">
    <source>
        <dbReference type="EMBL" id="MDC0748668.1"/>
    </source>
</evidence>
<name>A0ABT5F5J4_9BACT</name>
<organism evidence="2 3">
    <name type="scientific">Polyangium mundeleinium</name>
    <dbReference type="NCBI Taxonomy" id="2995306"/>
    <lineage>
        <taxon>Bacteria</taxon>
        <taxon>Pseudomonadati</taxon>
        <taxon>Myxococcota</taxon>
        <taxon>Polyangia</taxon>
        <taxon>Polyangiales</taxon>
        <taxon>Polyangiaceae</taxon>
        <taxon>Polyangium</taxon>
    </lineage>
</organism>
<dbReference type="PROSITE" id="PS51257">
    <property type="entry name" value="PROKAR_LIPOPROTEIN"/>
    <property type="match status" value="1"/>
</dbReference>
<keyword evidence="3" id="KW-1185">Reference proteome</keyword>
<evidence type="ECO:0000313" key="3">
    <source>
        <dbReference type="Proteomes" id="UP001221411"/>
    </source>
</evidence>
<feature type="chain" id="PRO_5045997217" evidence="1">
    <location>
        <begin position="32"/>
        <end position="314"/>
    </location>
</feature>
<reference evidence="2 3" key="1">
    <citation type="submission" date="2022-11" db="EMBL/GenBank/DDBJ databases">
        <title>Minimal conservation of predation-associated metabolite biosynthetic gene clusters underscores biosynthetic potential of Myxococcota including descriptions for ten novel species: Archangium lansinium sp. nov., Myxococcus landrumus sp. nov., Nannocystis bai.</title>
        <authorList>
            <person name="Ahearne A."/>
            <person name="Stevens C."/>
            <person name="Dowd S."/>
        </authorList>
    </citation>
    <scope>NUCLEOTIDE SEQUENCE [LARGE SCALE GENOMIC DNA]</scope>
    <source>
        <strain evidence="2 3">RJM3</strain>
    </source>
</reference>
<gene>
    <name evidence="2" type="ORF">POL67_45490</name>
</gene>
<dbReference type="RefSeq" id="WP_271927692.1">
    <property type="nucleotide sequence ID" value="NZ_JAQNDO010000001.1"/>
</dbReference>
<dbReference type="EMBL" id="JAQNDO010000001">
    <property type="protein sequence ID" value="MDC0748668.1"/>
    <property type="molecule type" value="Genomic_DNA"/>
</dbReference>
<evidence type="ECO:0000256" key="1">
    <source>
        <dbReference type="SAM" id="SignalP"/>
    </source>
</evidence>
<keyword evidence="1" id="KW-0732">Signal</keyword>